<evidence type="ECO:0000313" key="4">
    <source>
        <dbReference type="Proteomes" id="UP000800092"/>
    </source>
</evidence>
<dbReference type="Proteomes" id="UP000800092">
    <property type="component" value="Unassembled WGS sequence"/>
</dbReference>
<dbReference type="SUPFAM" id="SSF52743">
    <property type="entry name" value="Subtilisin-like"/>
    <property type="match status" value="1"/>
</dbReference>
<proteinExistence type="predicted"/>
<dbReference type="InterPro" id="IPR000209">
    <property type="entry name" value="Peptidase_S8/S53_dom"/>
</dbReference>
<dbReference type="Gene3D" id="3.40.50.200">
    <property type="entry name" value="Peptidase S8/S53 domain"/>
    <property type="match status" value="1"/>
</dbReference>
<reference evidence="3" key="1">
    <citation type="journal article" date="2020" name="Stud. Mycol.">
        <title>101 Dothideomycetes genomes: a test case for predicting lifestyles and emergence of pathogens.</title>
        <authorList>
            <person name="Haridas S."/>
            <person name="Albert R."/>
            <person name="Binder M."/>
            <person name="Bloem J."/>
            <person name="Labutti K."/>
            <person name="Salamov A."/>
            <person name="Andreopoulos B."/>
            <person name="Baker S."/>
            <person name="Barry K."/>
            <person name="Bills G."/>
            <person name="Bluhm B."/>
            <person name="Cannon C."/>
            <person name="Castanera R."/>
            <person name="Culley D."/>
            <person name="Daum C."/>
            <person name="Ezra D."/>
            <person name="Gonzalez J."/>
            <person name="Henrissat B."/>
            <person name="Kuo A."/>
            <person name="Liang C."/>
            <person name="Lipzen A."/>
            <person name="Lutzoni F."/>
            <person name="Magnuson J."/>
            <person name="Mondo S."/>
            <person name="Nolan M."/>
            <person name="Ohm R."/>
            <person name="Pangilinan J."/>
            <person name="Park H.-J."/>
            <person name="Ramirez L."/>
            <person name="Alfaro M."/>
            <person name="Sun H."/>
            <person name="Tritt A."/>
            <person name="Yoshinaga Y."/>
            <person name="Zwiers L.-H."/>
            <person name="Turgeon B."/>
            <person name="Goodwin S."/>
            <person name="Spatafora J."/>
            <person name="Crous P."/>
            <person name="Grigoriev I."/>
        </authorList>
    </citation>
    <scope>NUCLEOTIDE SEQUENCE</scope>
    <source>
        <strain evidence="3">Tuck. ex Michener</strain>
    </source>
</reference>
<dbReference type="GO" id="GO:0006508">
    <property type="term" value="P:proteolysis"/>
    <property type="evidence" value="ECO:0007669"/>
    <property type="project" value="InterPro"/>
</dbReference>
<accession>A0A6A6H609</accession>
<feature type="region of interest" description="Disordered" evidence="1">
    <location>
        <begin position="1"/>
        <end position="47"/>
    </location>
</feature>
<organism evidence="3 4">
    <name type="scientific">Viridothelium virens</name>
    <name type="common">Speckled blister lichen</name>
    <name type="synonym">Trypethelium virens</name>
    <dbReference type="NCBI Taxonomy" id="1048519"/>
    <lineage>
        <taxon>Eukaryota</taxon>
        <taxon>Fungi</taxon>
        <taxon>Dikarya</taxon>
        <taxon>Ascomycota</taxon>
        <taxon>Pezizomycotina</taxon>
        <taxon>Dothideomycetes</taxon>
        <taxon>Dothideomycetes incertae sedis</taxon>
        <taxon>Trypetheliales</taxon>
        <taxon>Trypetheliaceae</taxon>
        <taxon>Viridothelium</taxon>
    </lineage>
</organism>
<dbReference type="GO" id="GO:0004252">
    <property type="term" value="F:serine-type endopeptidase activity"/>
    <property type="evidence" value="ECO:0007669"/>
    <property type="project" value="InterPro"/>
</dbReference>
<protein>
    <recommendedName>
        <fullName evidence="2">Peptidase S8/S53 domain-containing protein</fullName>
    </recommendedName>
</protein>
<dbReference type="InterPro" id="IPR036770">
    <property type="entry name" value="Ankyrin_rpt-contain_sf"/>
</dbReference>
<dbReference type="AlphaFoldDB" id="A0A6A6H609"/>
<dbReference type="Pfam" id="PF00082">
    <property type="entry name" value="Peptidase_S8"/>
    <property type="match status" value="1"/>
</dbReference>
<dbReference type="InterPro" id="IPR036852">
    <property type="entry name" value="Peptidase_S8/S53_dom_sf"/>
</dbReference>
<dbReference type="OrthoDB" id="206201at2759"/>
<feature type="domain" description="Peptidase S8/S53" evidence="2">
    <location>
        <begin position="691"/>
        <end position="909"/>
    </location>
</feature>
<keyword evidence="4" id="KW-1185">Reference proteome</keyword>
<feature type="compositionally biased region" description="Basic and acidic residues" evidence="1">
    <location>
        <begin position="17"/>
        <end position="26"/>
    </location>
</feature>
<feature type="region of interest" description="Disordered" evidence="1">
    <location>
        <begin position="330"/>
        <end position="356"/>
    </location>
</feature>
<evidence type="ECO:0000259" key="2">
    <source>
        <dbReference type="Pfam" id="PF00082"/>
    </source>
</evidence>
<dbReference type="Gene3D" id="1.25.40.20">
    <property type="entry name" value="Ankyrin repeat-containing domain"/>
    <property type="match status" value="1"/>
</dbReference>
<dbReference type="SUPFAM" id="SSF48403">
    <property type="entry name" value="Ankyrin repeat"/>
    <property type="match status" value="1"/>
</dbReference>
<gene>
    <name evidence="3" type="ORF">EV356DRAFT_577549</name>
</gene>
<name>A0A6A6H609_VIRVR</name>
<evidence type="ECO:0000313" key="3">
    <source>
        <dbReference type="EMBL" id="KAF2233516.1"/>
    </source>
</evidence>
<dbReference type="EMBL" id="ML991806">
    <property type="protein sequence ID" value="KAF2233516.1"/>
    <property type="molecule type" value="Genomic_DNA"/>
</dbReference>
<sequence>MSSSVIKSSSIANPKASELRKGTEKSKKPKKKWGSTPEKEPSADPKQALQEALNANDINSFVRANRSRLVQRNQSNTNDNAFHFMARWTPDGDDEWSEKQKLLFDSLLNDTPALLEQANTDEKTPMHVALEKHSEDFIKKVLGSAPEDNIMTILDRTSLKGNCVHLAVEYGYPEFDLLLEKCRKNQPILEAQTPTKLTNTATKAGGDTPLHIVVKKLALNDEDQEAKELRRVLQEFDGVTSRLRAASYRGREPNQSLLRRQTTIHEDESPPTLLAMTKLLVEACPSALGIKNAQGRTPYQEREHTLKLPAMTDFISKYDKEQDEIQRNLSQENVPQEGKVQENGESNTLKRQGIKRQEGKVAVDAYQMSKNKKIKAEERTRMIFVEDPIANCIRSHCIRSSTSSREERLTRLYQPGQERHIEFDIMGFPRPTVSLSYLDQLTGHVKFESILKYVALPNLTLEGPSRASTSNDTVASTRGGRSDLVAIFKWLWANGVREIIKVVVVDDKDPPHADTAIIEALKGFKVEQWDWRKIDLCSDVVSKSSRSVRQLSLYASGNSAVFMGWASAEGLGNRDKFPDLETINLVVRQGLEDPKTLNDNIRELEESIRYHASRHSSEMNGGARDDISPAEQLSIKVNLVSNTTTFSSANLNGPGYNVTTPMWIKSIADFAGFLRESVKTKLNEDREKTDSLKIAIIDDGIDATVSGLQQQIANGATFYPYAPASELMNPYFVPSGMHGTVMAQMICRICPNVQLYIARLEELPSLAGGGRRITPKSATQAVEWATNCKVDIISMSWTIQTDQPEENPDMMALRKAVHNAEQKDILLFCSTSDQGHNTDGSNYPAKWIAGSCIGAATFEGDQLSWVEKKVDFCFPGRDVPFQNSDDNTTTLESGSSVATAAATGLAGALIYSCRLLGGKYNKYFPNQTAIGQAFKRMSASGSDVAFPRTEDTFGKRFIGKLTANGIGTKKPDISNLDWDTTSRKALEDLINYIKGN</sequence>
<feature type="compositionally biased region" description="Low complexity" evidence="1">
    <location>
        <begin position="1"/>
        <end position="11"/>
    </location>
</feature>
<evidence type="ECO:0000256" key="1">
    <source>
        <dbReference type="SAM" id="MobiDB-lite"/>
    </source>
</evidence>